<dbReference type="Gene3D" id="1.50.10.10">
    <property type="match status" value="1"/>
</dbReference>
<organism evidence="2 3">
    <name type="scientific">Capsicum annuum</name>
    <name type="common">Capsicum pepper</name>
    <dbReference type="NCBI Taxonomy" id="4072"/>
    <lineage>
        <taxon>Eukaryota</taxon>
        <taxon>Viridiplantae</taxon>
        <taxon>Streptophyta</taxon>
        <taxon>Embryophyta</taxon>
        <taxon>Tracheophyta</taxon>
        <taxon>Spermatophyta</taxon>
        <taxon>Magnoliopsida</taxon>
        <taxon>eudicotyledons</taxon>
        <taxon>Gunneridae</taxon>
        <taxon>Pentapetalae</taxon>
        <taxon>asterids</taxon>
        <taxon>lamiids</taxon>
        <taxon>Solanales</taxon>
        <taxon>Solanaceae</taxon>
        <taxon>Solanoideae</taxon>
        <taxon>Capsiceae</taxon>
        <taxon>Capsicum</taxon>
    </lineage>
</organism>
<reference evidence="2 3" key="1">
    <citation type="journal article" date="2014" name="Nat. Genet.">
        <title>Genome sequence of the hot pepper provides insights into the evolution of pungency in Capsicum species.</title>
        <authorList>
            <person name="Kim S."/>
            <person name="Park M."/>
            <person name="Yeom S.I."/>
            <person name="Kim Y.M."/>
            <person name="Lee J.M."/>
            <person name="Lee H.A."/>
            <person name="Seo E."/>
            <person name="Choi J."/>
            <person name="Cheong K."/>
            <person name="Kim K.T."/>
            <person name="Jung K."/>
            <person name="Lee G.W."/>
            <person name="Oh S.K."/>
            <person name="Bae C."/>
            <person name="Kim S.B."/>
            <person name="Lee H.Y."/>
            <person name="Kim S.Y."/>
            <person name="Kim M.S."/>
            <person name="Kang B.C."/>
            <person name="Jo Y.D."/>
            <person name="Yang H.B."/>
            <person name="Jeong H.J."/>
            <person name="Kang W.H."/>
            <person name="Kwon J.K."/>
            <person name="Shin C."/>
            <person name="Lim J.Y."/>
            <person name="Park J.H."/>
            <person name="Huh J.H."/>
            <person name="Kim J.S."/>
            <person name="Kim B.D."/>
            <person name="Cohen O."/>
            <person name="Paran I."/>
            <person name="Suh M.C."/>
            <person name="Lee S.B."/>
            <person name="Kim Y.K."/>
            <person name="Shin Y."/>
            <person name="Noh S.J."/>
            <person name="Park J."/>
            <person name="Seo Y.S."/>
            <person name="Kwon S.Y."/>
            <person name="Kim H.A."/>
            <person name="Park J.M."/>
            <person name="Kim H.J."/>
            <person name="Choi S.B."/>
            <person name="Bosland P.W."/>
            <person name="Reeves G."/>
            <person name="Jo S.H."/>
            <person name="Lee B.W."/>
            <person name="Cho H.T."/>
            <person name="Choi H.S."/>
            <person name="Lee M.S."/>
            <person name="Yu Y."/>
            <person name="Do Choi Y."/>
            <person name="Park B.S."/>
            <person name="van Deynze A."/>
            <person name="Ashrafi H."/>
            <person name="Hill T."/>
            <person name="Kim W.T."/>
            <person name="Pai H.S."/>
            <person name="Ahn H.K."/>
            <person name="Yeam I."/>
            <person name="Giovannoni J.J."/>
            <person name="Rose J.K."/>
            <person name="Sorensen I."/>
            <person name="Lee S.J."/>
            <person name="Kim R.W."/>
            <person name="Choi I.Y."/>
            <person name="Choi B.S."/>
            <person name="Lim J.S."/>
            <person name="Lee Y.H."/>
            <person name="Choi D."/>
        </authorList>
    </citation>
    <scope>NUCLEOTIDE SEQUENCE [LARGE SCALE GENOMIC DNA]</scope>
    <source>
        <strain evidence="3">cv. CM334</strain>
    </source>
</reference>
<dbReference type="InterPro" id="IPR008928">
    <property type="entry name" value="6-hairpin_glycosidase_sf"/>
</dbReference>
<dbReference type="PANTHER" id="PTHR10412">
    <property type="entry name" value="MANNOSYL-OLIGOSACCHARIDE GLUCOSIDASE"/>
    <property type="match status" value="1"/>
</dbReference>
<evidence type="ECO:0000259" key="1">
    <source>
        <dbReference type="Pfam" id="PF03200"/>
    </source>
</evidence>
<accession>A0A2G2YFL4</accession>
<reference evidence="2 3" key="2">
    <citation type="journal article" date="2017" name="Genome Biol.">
        <title>New reference genome sequences of hot pepper reveal the massive evolution of plant disease-resistance genes by retroduplication.</title>
        <authorList>
            <person name="Kim S."/>
            <person name="Park J."/>
            <person name="Yeom S.I."/>
            <person name="Kim Y.M."/>
            <person name="Seo E."/>
            <person name="Kim K.T."/>
            <person name="Kim M.S."/>
            <person name="Lee J.M."/>
            <person name="Cheong K."/>
            <person name="Shin H.S."/>
            <person name="Kim S.B."/>
            <person name="Han K."/>
            <person name="Lee J."/>
            <person name="Park M."/>
            <person name="Lee H.A."/>
            <person name="Lee H.Y."/>
            <person name="Lee Y."/>
            <person name="Oh S."/>
            <person name="Lee J.H."/>
            <person name="Choi E."/>
            <person name="Choi E."/>
            <person name="Lee S.E."/>
            <person name="Jeon J."/>
            <person name="Kim H."/>
            <person name="Choi G."/>
            <person name="Song H."/>
            <person name="Lee J."/>
            <person name="Lee S.C."/>
            <person name="Kwon J.K."/>
            <person name="Lee H.Y."/>
            <person name="Koo N."/>
            <person name="Hong Y."/>
            <person name="Kim R.W."/>
            <person name="Kang W.H."/>
            <person name="Huh J.H."/>
            <person name="Kang B.C."/>
            <person name="Yang T.J."/>
            <person name="Lee Y.H."/>
            <person name="Bennetzen J.L."/>
            <person name="Choi D."/>
        </authorList>
    </citation>
    <scope>NUCLEOTIDE SEQUENCE [LARGE SCALE GENOMIC DNA]</scope>
    <source>
        <strain evidence="3">cv. CM334</strain>
    </source>
</reference>
<dbReference type="SUPFAM" id="SSF48208">
    <property type="entry name" value="Six-hairpin glycosidases"/>
    <property type="match status" value="1"/>
</dbReference>
<feature type="domain" description="Glycosyl hydrolase family 63 C-terminal" evidence="1">
    <location>
        <begin position="32"/>
        <end position="129"/>
    </location>
</feature>
<gene>
    <name evidence="2" type="ORF">T459_28002</name>
</gene>
<dbReference type="EMBL" id="AYRZ02000011">
    <property type="protein sequence ID" value="PHT68515.1"/>
    <property type="molecule type" value="Genomic_DNA"/>
</dbReference>
<proteinExistence type="predicted"/>
<dbReference type="Pfam" id="PF03200">
    <property type="entry name" value="Glyco_hydro_63"/>
    <property type="match status" value="1"/>
</dbReference>
<dbReference type="AlphaFoldDB" id="A0A2G2YFL4"/>
<dbReference type="Gramene" id="PHT68515">
    <property type="protein sequence ID" value="PHT68515"/>
    <property type="gene ID" value="T459_28002"/>
</dbReference>
<dbReference type="GO" id="GO:0004573">
    <property type="term" value="F:Glc3Man9GlcNAc2 oligosaccharide glucosidase activity"/>
    <property type="evidence" value="ECO:0007669"/>
    <property type="project" value="InterPro"/>
</dbReference>
<name>A0A2G2YFL4_CAPAN</name>
<dbReference type="InterPro" id="IPR004888">
    <property type="entry name" value="Glycoside_hydrolase_63"/>
</dbReference>
<dbReference type="PANTHER" id="PTHR10412:SF20">
    <property type="entry name" value="MANNOSYL-OLIGOSACCHARIDE GLUCOSIDASE GCS1"/>
    <property type="match status" value="1"/>
</dbReference>
<dbReference type="InterPro" id="IPR012341">
    <property type="entry name" value="6hp_glycosidase-like_sf"/>
</dbReference>
<evidence type="ECO:0000313" key="3">
    <source>
        <dbReference type="Proteomes" id="UP000222542"/>
    </source>
</evidence>
<dbReference type="STRING" id="4072.A0A2G2YFL4"/>
<protein>
    <recommendedName>
        <fullName evidence="1">Glycosyl hydrolase family 63 C-terminal domain-containing protein</fullName>
    </recommendedName>
</protein>
<dbReference type="InterPro" id="IPR031335">
    <property type="entry name" value="Glyco_hydro_63_C"/>
</dbReference>
<keyword evidence="3" id="KW-1185">Reference proteome</keyword>
<evidence type="ECO:0000313" key="2">
    <source>
        <dbReference type="EMBL" id="PHT68515.1"/>
    </source>
</evidence>
<dbReference type="Proteomes" id="UP000222542">
    <property type="component" value="Unassembled WGS sequence"/>
</dbReference>
<dbReference type="GO" id="GO:0009311">
    <property type="term" value="P:oligosaccharide metabolic process"/>
    <property type="evidence" value="ECO:0007669"/>
    <property type="project" value="InterPro"/>
</dbReference>
<sequence length="132" mass="15298">MRGSVSSFFSDTLFVSGSTDLENSGDWKQLPKARVLMRSPRKTCSTTGYVSLFPFILSLIPPDSWILESQLDLISNRSILWTNFRLRSLSKTSSMYMKRNTEHDPPYWRGPIWTPLNYLIVSYLHHYTQGTK</sequence>
<comment type="caution">
    <text evidence="2">The sequence shown here is derived from an EMBL/GenBank/DDBJ whole genome shotgun (WGS) entry which is preliminary data.</text>
</comment>